<feature type="signal peptide" evidence="12">
    <location>
        <begin position="1"/>
        <end position="21"/>
    </location>
</feature>
<name>A0ABU5ERM7_9BACT</name>
<evidence type="ECO:0000313" key="15">
    <source>
        <dbReference type="Proteomes" id="UP001272242"/>
    </source>
</evidence>
<evidence type="ECO:0000256" key="8">
    <source>
        <dbReference type="ARBA" id="ARBA00032824"/>
    </source>
</evidence>
<keyword evidence="4" id="KW-0049">Antioxidant</keyword>
<evidence type="ECO:0000256" key="3">
    <source>
        <dbReference type="ARBA" id="ARBA00022559"/>
    </source>
</evidence>
<accession>A0ABU5ERM7</accession>
<comment type="similarity">
    <text evidence="9">Belongs to the peroxiredoxin family. BCP/PrxQ subfamily.</text>
</comment>
<keyword evidence="5" id="KW-0560">Oxidoreductase</keyword>
<evidence type="ECO:0000256" key="12">
    <source>
        <dbReference type="SAM" id="SignalP"/>
    </source>
</evidence>
<evidence type="ECO:0000256" key="4">
    <source>
        <dbReference type="ARBA" id="ARBA00022862"/>
    </source>
</evidence>
<evidence type="ECO:0000256" key="2">
    <source>
        <dbReference type="ARBA" id="ARBA00013017"/>
    </source>
</evidence>
<evidence type="ECO:0000313" key="14">
    <source>
        <dbReference type="EMBL" id="MDY3557991.1"/>
    </source>
</evidence>
<proteinExistence type="inferred from homology"/>
<keyword evidence="3" id="KW-0575">Peroxidase</keyword>
<keyword evidence="6" id="KW-1015">Disulfide bond</keyword>
<dbReference type="Proteomes" id="UP001272242">
    <property type="component" value="Unassembled WGS sequence"/>
</dbReference>
<evidence type="ECO:0000256" key="5">
    <source>
        <dbReference type="ARBA" id="ARBA00023002"/>
    </source>
</evidence>
<comment type="caution">
    <text evidence="14">The sequence shown here is derived from an EMBL/GenBank/DDBJ whole genome shotgun (WGS) entry which is preliminary data.</text>
</comment>
<dbReference type="Pfam" id="PF00578">
    <property type="entry name" value="AhpC-TSA"/>
    <property type="match status" value="1"/>
</dbReference>
<dbReference type="EC" id="1.11.1.24" evidence="2"/>
<evidence type="ECO:0000256" key="11">
    <source>
        <dbReference type="ARBA" id="ARBA00049091"/>
    </source>
</evidence>
<evidence type="ECO:0000256" key="10">
    <source>
        <dbReference type="ARBA" id="ARBA00042639"/>
    </source>
</evidence>
<keyword evidence="7" id="KW-0676">Redox-active center</keyword>
<evidence type="ECO:0000256" key="6">
    <source>
        <dbReference type="ARBA" id="ARBA00023157"/>
    </source>
</evidence>
<reference evidence="15" key="1">
    <citation type="journal article" date="2023" name="Mar. Drugs">
        <title>Gemmata algarum, a Novel Planctomycete Isolated from an Algal Mat, Displays Antimicrobial Activity.</title>
        <authorList>
            <person name="Kumar G."/>
            <person name="Kallscheuer N."/>
            <person name="Kashif M."/>
            <person name="Ahamad S."/>
            <person name="Jagadeeshwari U."/>
            <person name="Pannikurungottu S."/>
            <person name="Haufschild T."/>
            <person name="Kabuu M."/>
            <person name="Sasikala C."/>
            <person name="Jogler C."/>
            <person name="Ramana C."/>
        </authorList>
    </citation>
    <scope>NUCLEOTIDE SEQUENCE [LARGE SCALE GENOMIC DNA]</scope>
    <source>
        <strain evidence="15">JC673</strain>
    </source>
</reference>
<dbReference type="InterPro" id="IPR050924">
    <property type="entry name" value="Peroxiredoxin_BCP/PrxQ"/>
</dbReference>
<organism evidence="14 15">
    <name type="scientific">Gemmata algarum</name>
    <dbReference type="NCBI Taxonomy" id="2975278"/>
    <lineage>
        <taxon>Bacteria</taxon>
        <taxon>Pseudomonadati</taxon>
        <taxon>Planctomycetota</taxon>
        <taxon>Planctomycetia</taxon>
        <taxon>Gemmatales</taxon>
        <taxon>Gemmataceae</taxon>
        <taxon>Gemmata</taxon>
    </lineage>
</organism>
<keyword evidence="15" id="KW-1185">Reference proteome</keyword>
<comment type="function">
    <text evidence="1">Thiol-specific peroxidase that catalyzes the reduction of hydrogen peroxide and organic hydroperoxides to water and alcohols, respectively. Plays a role in cell protection against oxidative stress by detoxifying peroxides and as sensor of hydrogen peroxide-mediated signaling events.</text>
</comment>
<dbReference type="PANTHER" id="PTHR42801">
    <property type="entry name" value="THIOREDOXIN-DEPENDENT PEROXIDE REDUCTASE"/>
    <property type="match status" value="1"/>
</dbReference>
<dbReference type="SUPFAM" id="SSF52833">
    <property type="entry name" value="Thioredoxin-like"/>
    <property type="match status" value="1"/>
</dbReference>
<dbReference type="Gene3D" id="3.40.30.10">
    <property type="entry name" value="Glutaredoxin"/>
    <property type="match status" value="1"/>
</dbReference>
<evidence type="ECO:0000256" key="7">
    <source>
        <dbReference type="ARBA" id="ARBA00023284"/>
    </source>
</evidence>
<dbReference type="CDD" id="cd03017">
    <property type="entry name" value="PRX_BCP"/>
    <property type="match status" value="1"/>
</dbReference>
<feature type="chain" id="PRO_5046668600" description="thioredoxin-dependent peroxiredoxin" evidence="12">
    <location>
        <begin position="22"/>
        <end position="183"/>
    </location>
</feature>
<dbReference type="PROSITE" id="PS51352">
    <property type="entry name" value="THIOREDOXIN_2"/>
    <property type="match status" value="1"/>
</dbReference>
<dbReference type="InterPro" id="IPR000866">
    <property type="entry name" value="AhpC/TSA"/>
</dbReference>
<feature type="domain" description="Thioredoxin" evidence="13">
    <location>
        <begin position="28"/>
        <end position="183"/>
    </location>
</feature>
<evidence type="ECO:0000259" key="13">
    <source>
        <dbReference type="PROSITE" id="PS51352"/>
    </source>
</evidence>
<dbReference type="InterPro" id="IPR036249">
    <property type="entry name" value="Thioredoxin-like_sf"/>
</dbReference>
<gene>
    <name evidence="14" type="ORF">R5W23_000633</name>
</gene>
<evidence type="ECO:0000256" key="1">
    <source>
        <dbReference type="ARBA" id="ARBA00003330"/>
    </source>
</evidence>
<dbReference type="EMBL" id="JAXBLV010000012">
    <property type="protein sequence ID" value="MDY3557991.1"/>
    <property type="molecule type" value="Genomic_DNA"/>
</dbReference>
<dbReference type="InterPro" id="IPR013766">
    <property type="entry name" value="Thioredoxin_domain"/>
</dbReference>
<comment type="catalytic activity">
    <reaction evidence="11">
        <text>a hydroperoxide + [thioredoxin]-dithiol = an alcohol + [thioredoxin]-disulfide + H2O</text>
        <dbReference type="Rhea" id="RHEA:62620"/>
        <dbReference type="Rhea" id="RHEA-COMP:10698"/>
        <dbReference type="Rhea" id="RHEA-COMP:10700"/>
        <dbReference type="ChEBI" id="CHEBI:15377"/>
        <dbReference type="ChEBI" id="CHEBI:29950"/>
        <dbReference type="ChEBI" id="CHEBI:30879"/>
        <dbReference type="ChEBI" id="CHEBI:35924"/>
        <dbReference type="ChEBI" id="CHEBI:50058"/>
        <dbReference type="EC" id="1.11.1.24"/>
    </reaction>
</comment>
<dbReference type="RefSeq" id="WP_320684977.1">
    <property type="nucleotide sequence ID" value="NZ_JAXBLV010000012.1"/>
</dbReference>
<evidence type="ECO:0000256" key="9">
    <source>
        <dbReference type="ARBA" id="ARBA00038489"/>
    </source>
</evidence>
<sequence length="183" mass="19418">MTRPAAAAAVLCALAALTASADDSTLKVKVGDKFPDVPLAAAQIDAVKKGAKTLSIADLKGKTVVVFFYPKALTSGCTVESCGFRDLMKKGDFPKDVVVLGASADGAELQQQFIDKNGLPMPLLCDTDVKLTKALGILSPKNPKMSQRVTFVVDKEGTIAKIYDKVTPKSHPAEVLEEIKKLK</sequence>
<dbReference type="PANTHER" id="PTHR42801:SF4">
    <property type="entry name" value="AHPC_TSA FAMILY PROTEIN"/>
    <property type="match status" value="1"/>
</dbReference>
<keyword evidence="12" id="KW-0732">Signal</keyword>
<protein>
    <recommendedName>
        <fullName evidence="2">thioredoxin-dependent peroxiredoxin</fullName>
        <ecNumber evidence="2">1.11.1.24</ecNumber>
    </recommendedName>
    <alternativeName>
        <fullName evidence="8">Thioredoxin peroxidase</fullName>
    </alternativeName>
    <alternativeName>
        <fullName evidence="10">Thioredoxin-dependent peroxiredoxin Bcp</fullName>
    </alternativeName>
</protein>